<dbReference type="EMBL" id="BFEA01000519">
    <property type="protein sequence ID" value="GBG85462.1"/>
    <property type="molecule type" value="Genomic_DNA"/>
</dbReference>
<sequence length="283" mass="30287">MDEATMIRGDKISPYRRGGTGGGGTGGGRGGGRGGGGEGGDGGRGVGGQGGDGRGGENSGRGGGTSSGTTGSDGAIPAAGRQGSTQPPIGPWGDVPTEKHTEGQAPGMQVGTRLDDQGEHTMPPFLVIPLILAWNEELRLLTAMKENNVLYIPHIPGNVDPDIAETISEIQKWLGNGYRLRKWPEVQWIKIPKKHLSGEEMSLIFLFLDARQTEAVYEVANMPRARWILWRLFADPAGAMTTTTQIGGQWTAEILHEVNFCMPQQYKLFESGFAGLMMQKWAE</sequence>
<gene>
    <name evidence="2" type="ORF">CBR_g40104</name>
</gene>
<dbReference type="Proteomes" id="UP000265515">
    <property type="component" value="Unassembled WGS sequence"/>
</dbReference>
<protein>
    <submittedName>
        <fullName evidence="2">Uncharacterized protein</fullName>
    </submittedName>
</protein>
<evidence type="ECO:0000313" key="2">
    <source>
        <dbReference type="EMBL" id="GBG85462.1"/>
    </source>
</evidence>
<evidence type="ECO:0000313" key="3">
    <source>
        <dbReference type="Proteomes" id="UP000265515"/>
    </source>
</evidence>
<name>A0A388LTC6_CHABU</name>
<comment type="caution">
    <text evidence="2">The sequence shown here is derived from an EMBL/GenBank/DDBJ whole genome shotgun (WGS) entry which is preliminary data.</text>
</comment>
<keyword evidence="3" id="KW-1185">Reference proteome</keyword>
<evidence type="ECO:0000256" key="1">
    <source>
        <dbReference type="SAM" id="MobiDB-lite"/>
    </source>
</evidence>
<dbReference type="AlphaFoldDB" id="A0A388LTC6"/>
<proteinExistence type="predicted"/>
<organism evidence="2 3">
    <name type="scientific">Chara braunii</name>
    <name type="common">Braun's stonewort</name>
    <dbReference type="NCBI Taxonomy" id="69332"/>
    <lineage>
        <taxon>Eukaryota</taxon>
        <taxon>Viridiplantae</taxon>
        <taxon>Streptophyta</taxon>
        <taxon>Charophyceae</taxon>
        <taxon>Charales</taxon>
        <taxon>Characeae</taxon>
        <taxon>Chara</taxon>
    </lineage>
</organism>
<feature type="compositionally biased region" description="Gly residues" evidence="1">
    <location>
        <begin position="18"/>
        <end position="66"/>
    </location>
</feature>
<accession>A0A388LTC6</accession>
<feature type="region of interest" description="Disordered" evidence="1">
    <location>
        <begin position="1"/>
        <end position="117"/>
    </location>
</feature>
<dbReference type="Gramene" id="GBG85462">
    <property type="protein sequence ID" value="GBG85462"/>
    <property type="gene ID" value="CBR_g40104"/>
</dbReference>
<reference evidence="2 3" key="1">
    <citation type="journal article" date="2018" name="Cell">
        <title>The Chara Genome: Secondary Complexity and Implications for Plant Terrestrialization.</title>
        <authorList>
            <person name="Nishiyama T."/>
            <person name="Sakayama H."/>
            <person name="Vries J.D."/>
            <person name="Buschmann H."/>
            <person name="Saint-Marcoux D."/>
            <person name="Ullrich K.K."/>
            <person name="Haas F.B."/>
            <person name="Vanderstraeten L."/>
            <person name="Becker D."/>
            <person name="Lang D."/>
            <person name="Vosolsobe S."/>
            <person name="Rombauts S."/>
            <person name="Wilhelmsson P.K.I."/>
            <person name="Janitza P."/>
            <person name="Kern R."/>
            <person name="Heyl A."/>
            <person name="Rumpler F."/>
            <person name="Villalobos L.I.A.C."/>
            <person name="Clay J.M."/>
            <person name="Skokan R."/>
            <person name="Toyoda A."/>
            <person name="Suzuki Y."/>
            <person name="Kagoshima H."/>
            <person name="Schijlen E."/>
            <person name="Tajeshwar N."/>
            <person name="Catarino B."/>
            <person name="Hetherington A.J."/>
            <person name="Saltykova A."/>
            <person name="Bonnot C."/>
            <person name="Breuninger H."/>
            <person name="Symeonidi A."/>
            <person name="Radhakrishnan G.V."/>
            <person name="Van Nieuwerburgh F."/>
            <person name="Deforce D."/>
            <person name="Chang C."/>
            <person name="Karol K.G."/>
            <person name="Hedrich R."/>
            <person name="Ulvskov P."/>
            <person name="Glockner G."/>
            <person name="Delwiche C.F."/>
            <person name="Petrasek J."/>
            <person name="Van de Peer Y."/>
            <person name="Friml J."/>
            <person name="Beilby M."/>
            <person name="Dolan L."/>
            <person name="Kohara Y."/>
            <person name="Sugano S."/>
            <person name="Fujiyama A."/>
            <person name="Delaux P.-M."/>
            <person name="Quint M."/>
            <person name="TheiBen G."/>
            <person name="Hagemann M."/>
            <person name="Harholt J."/>
            <person name="Dunand C."/>
            <person name="Zachgo S."/>
            <person name="Langdale J."/>
            <person name="Maumus F."/>
            <person name="Straeten D.V.D."/>
            <person name="Gould S.B."/>
            <person name="Rensing S.A."/>
        </authorList>
    </citation>
    <scope>NUCLEOTIDE SEQUENCE [LARGE SCALE GENOMIC DNA]</scope>
    <source>
        <strain evidence="2 3">S276</strain>
    </source>
</reference>